<feature type="non-terminal residue" evidence="4">
    <location>
        <position position="1"/>
    </location>
</feature>
<dbReference type="GO" id="GO:0017150">
    <property type="term" value="F:tRNA dihydrouridine synthase activity"/>
    <property type="evidence" value="ECO:0007669"/>
    <property type="project" value="TreeGrafter"/>
</dbReference>
<feature type="non-terminal residue" evidence="4">
    <location>
        <position position="135"/>
    </location>
</feature>
<evidence type="ECO:0000256" key="2">
    <source>
        <dbReference type="ARBA" id="ARBA00023027"/>
    </source>
</evidence>
<accession>A0A146KGV9</accession>
<name>A0A146KGV9_9EUKA</name>
<dbReference type="Pfam" id="PF01207">
    <property type="entry name" value="Dus"/>
    <property type="match status" value="1"/>
</dbReference>
<sequence length="135" mass="15636">LEDILPQLQDASKIILQLYGSQNEDIIAASKMLFEKVPELFGIDINLGCPAQCAKNENYGFYFKDDEFKLLTNLKQLFPHKHISAKIRLSPTLEQTIVRFERFNQTDIDMLCVHCRKSSLSNDSSQQEEPDYEMF</sequence>
<dbReference type="PANTHER" id="PTHR11082:SF5">
    <property type="entry name" value="TRNA-DIHYDROURIDINE(16_17) SYNTHASE [NAD(P)(+)]-LIKE"/>
    <property type="match status" value="1"/>
</dbReference>
<keyword evidence="2" id="KW-0520">NAD</keyword>
<keyword evidence="1" id="KW-0521">NADP</keyword>
<dbReference type="EMBL" id="GDID01001731">
    <property type="protein sequence ID" value="JAP94875.1"/>
    <property type="molecule type" value="Transcribed_RNA"/>
</dbReference>
<dbReference type="PANTHER" id="PTHR11082">
    <property type="entry name" value="TRNA-DIHYDROURIDINE SYNTHASE"/>
    <property type="match status" value="1"/>
</dbReference>
<proteinExistence type="predicted"/>
<dbReference type="InterPro" id="IPR035587">
    <property type="entry name" value="DUS-like_FMN-bd"/>
</dbReference>
<dbReference type="SUPFAM" id="SSF51395">
    <property type="entry name" value="FMN-linked oxidoreductases"/>
    <property type="match status" value="1"/>
</dbReference>
<dbReference type="InterPro" id="IPR013785">
    <property type="entry name" value="Aldolase_TIM"/>
</dbReference>
<evidence type="ECO:0000256" key="1">
    <source>
        <dbReference type="ARBA" id="ARBA00022857"/>
    </source>
</evidence>
<feature type="domain" description="DUS-like FMN-binding" evidence="3">
    <location>
        <begin position="5"/>
        <end position="125"/>
    </location>
</feature>
<evidence type="ECO:0000313" key="4">
    <source>
        <dbReference type="EMBL" id="JAP94875.1"/>
    </source>
</evidence>
<evidence type="ECO:0000259" key="3">
    <source>
        <dbReference type="Pfam" id="PF01207"/>
    </source>
</evidence>
<gene>
    <name evidence="4" type="ORF">TPC1_12314</name>
</gene>
<dbReference type="AlphaFoldDB" id="A0A146KGV9"/>
<organism evidence="4">
    <name type="scientific">Trepomonas sp. PC1</name>
    <dbReference type="NCBI Taxonomy" id="1076344"/>
    <lineage>
        <taxon>Eukaryota</taxon>
        <taxon>Metamonada</taxon>
        <taxon>Diplomonadida</taxon>
        <taxon>Hexamitidae</taxon>
        <taxon>Hexamitinae</taxon>
        <taxon>Trepomonas</taxon>
    </lineage>
</organism>
<dbReference type="Gene3D" id="3.20.20.70">
    <property type="entry name" value="Aldolase class I"/>
    <property type="match status" value="1"/>
</dbReference>
<reference evidence="4" key="1">
    <citation type="submission" date="2015-07" db="EMBL/GenBank/DDBJ databases">
        <title>Adaptation to a free-living lifestyle via gene acquisitions in the diplomonad Trepomonas sp. PC1.</title>
        <authorList>
            <person name="Xu F."/>
            <person name="Jerlstrom-Hultqvist J."/>
            <person name="Kolisko M."/>
            <person name="Simpson A.G.B."/>
            <person name="Roger A.J."/>
            <person name="Svard S.G."/>
            <person name="Andersson J.O."/>
        </authorList>
    </citation>
    <scope>NUCLEOTIDE SEQUENCE</scope>
    <source>
        <strain evidence="4">PC1</strain>
    </source>
</reference>
<protein>
    <submittedName>
        <fullName evidence="4">tRNA dihydrouridine synthase</fullName>
    </submittedName>
</protein>